<protein>
    <recommendedName>
        <fullName evidence="6">Coiled-coil domain-containing protein 148</fullName>
    </recommendedName>
</protein>
<dbReference type="AlphaFoldDB" id="A0A3M6TUI4"/>
<evidence type="ECO:0008006" key="6">
    <source>
        <dbReference type="Google" id="ProtNLM"/>
    </source>
</evidence>
<dbReference type="EMBL" id="RCHS01002916">
    <property type="protein sequence ID" value="RMX45001.1"/>
    <property type="molecule type" value="Genomic_DNA"/>
</dbReference>
<feature type="region of interest" description="Disordered" evidence="3">
    <location>
        <begin position="606"/>
        <end position="625"/>
    </location>
</feature>
<reference evidence="4 5" key="1">
    <citation type="journal article" date="2018" name="Sci. Rep.">
        <title>Comparative analysis of the Pocillopora damicornis genome highlights role of immune system in coral evolution.</title>
        <authorList>
            <person name="Cunning R."/>
            <person name="Bay R.A."/>
            <person name="Gillette P."/>
            <person name="Baker A.C."/>
            <person name="Traylor-Knowles N."/>
        </authorList>
    </citation>
    <scope>NUCLEOTIDE SEQUENCE [LARGE SCALE GENOMIC DNA]</scope>
    <source>
        <strain evidence="4">RSMAS</strain>
        <tissue evidence="4">Whole animal</tissue>
    </source>
</reference>
<feature type="coiled-coil region" evidence="2">
    <location>
        <begin position="390"/>
        <end position="498"/>
    </location>
</feature>
<accession>A0A3M6TUI4</accession>
<keyword evidence="5" id="KW-1185">Reference proteome</keyword>
<dbReference type="InterPro" id="IPR039902">
    <property type="entry name" value="CCDC148/CCDC112"/>
</dbReference>
<name>A0A3M6TUI4_POCDA</name>
<proteinExistence type="predicted"/>
<organism evidence="4 5">
    <name type="scientific">Pocillopora damicornis</name>
    <name type="common">Cauliflower coral</name>
    <name type="synonym">Millepora damicornis</name>
    <dbReference type="NCBI Taxonomy" id="46731"/>
    <lineage>
        <taxon>Eukaryota</taxon>
        <taxon>Metazoa</taxon>
        <taxon>Cnidaria</taxon>
        <taxon>Anthozoa</taxon>
        <taxon>Hexacorallia</taxon>
        <taxon>Scleractinia</taxon>
        <taxon>Astrocoeniina</taxon>
        <taxon>Pocilloporidae</taxon>
        <taxon>Pocillopora</taxon>
    </lineage>
</organism>
<feature type="coiled-coil region" evidence="2">
    <location>
        <begin position="175"/>
        <end position="202"/>
    </location>
</feature>
<dbReference type="PANTHER" id="PTHR21549">
    <property type="entry name" value="MUTATED IN BLADDER CANCER 1"/>
    <property type="match status" value="1"/>
</dbReference>
<dbReference type="PANTHER" id="PTHR21549:SF1">
    <property type="entry name" value="COILED-COIL DOMAIN-CONTAINING PROTEIN 148"/>
    <property type="match status" value="1"/>
</dbReference>
<evidence type="ECO:0000313" key="4">
    <source>
        <dbReference type="EMBL" id="RMX45001.1"/>
    </source>
</evidence>
<dbReference type="Proteomes" id="UP000275408">
    <property type="component" value="Unassembled WGS sequence"/>
</dbReference>
<sequence length="625" mass="74067">MKSGIFTHFADSSLVNRFIEGHGSNQYRPADYDKLQAIAQLRKAAGNKTFQKVEKISRANKEKKEQNLIQQHKACWSKEKIRLHSLQRKLQSEIDALRPGSPLDYSSIKEFFQDLEIYEEVLSEDSTEFKKSTIQPLWDLREDLQFWLGENRDRIVMGVADKEHADVLNIVESVKMQQRIVIDKLQMEQEQLEQELESLSLHEITGLGVVSDVGIETGIPDEAFYLDCPDEQLKDTVLEEFLLLDKKYEAQLEYLNLKYQNVKQFSTGGWSKHDHLHFVHLMEQYPPEMPNRRLLYIDRMLREISHKTRSQLVEHEEWFVAHKFYQEQFSSTLRAWAHDRQDLLIKVKVTFIDAWTAYEEATGKAKTRKKQEHICQELYKKVLAFREQKLEALKLQAAIAAKQQEEEEEQLRAAEERERKLRDKKHRQIQEFKDLKERERELSAQEERKRLAELQEKMAEQAAWDRERVQYRKEQLKLQEEEKQKARELAIEQEYEKQQRLDKLRAQACGSAVVSFSDFRMKMKKWSSQVQVHVEDDPERLYKQTEASQARMASMYEEELDLQQPLFTVHGYDEKKVAADRRLKVENALREAGIHHTDYARRIMASIKPPQEPRKDQHSTVFKYG</sequence>
<evidence type="ECO:0000256" key="2">
    <source>
        <dbReference type="SAM" id="Coils"/>
    </source>
</evidence>
<comment type="caution">
    <text evidence="4">The sequence shown here is derived from an EMBL/GenBank/DDBJ whole genome shotgun (WGS) entry which is preliminary data.</text>
</comment>
<keyword evidence="1 2" id="KW-0175">Coiled coil</keyword>
<evidence type="ECO:0000313" key="5">
    <source>
        <dbReference type="Proteomes" id="UP000275408"/>
    </source>
</evidence>
<gene>
    <name evidence="4" type="ORF">pdam_00021496</name>
</gene>
<evidence type="ECO:0000256" key="1">
    <source>
        <dbReference type="ARBA" id="ARBA00023054"/>
    </source>
</evidence>
<dbReference type="OrthoDB" id="448087at2759"/>
<evidence type="ECO:0000256" key="3">
    <source>
        <dbReference type="SAM" id="MobiDB-lite"/>
    </source>
</evidence>